<reference evidence="3 4" key="1">
    <citation type="submission" date="2018-10" db="EMBL/GenBank/DDBJ databases">
        <title>Xanthobacter tagetidis genome sequencing and assembly.</title>
        <authorList>
            <person name="Maclea K.S."/>
            <person name="Goen A.E."/>
            <person name="Fatima S.A."/>
        </authorList>
    </citation>
    <scope>NUCLEOTIDE SEQUENCE [LARGE SCALE GENOMIC DNA]</scope>
    <source>
        <strain evidence="3 4">ATCC 700314</strain>
    </source>
</reference>
<dbReference type="EMBL" id="RCTF01000018">
    <property type="protein sequence ID" value="RLP74616.1"/>
    <property type="molecule type" value="Genomic_DNA"/>
</dbReference>
<dbReference type="InterPro" id="IPR029058">
    <property type="entry name" value="AB_hydrolase_fold"/>
</dbReference>
<dbReference type="OrthoDB" id="217645at2"/>
<accession>A0A3L7A2T1</accession>
<evidence type="ECO:0000259" key="2">
    <source>
        <dbReference type="Pfam" id="PF02129"/>
    </source>
</evidence>
<organism evidence="3 4">
    <name type="scientific">Xanthobacter tagetidis</name>
    <dbReference type="NCBI Taxonomy" id="60216"/>
    <lineage>
        <taxon>Bacteria</taxon>
        <taxon>Pseudomonadati</taxon>
        <taxon>Pseudomonadota</taxon>
        <taxon>Alphaproteobacteria</taxon>
        <taxon>Hyphomicrobiales</taxon>
        <taxon>Xanthobacteraceae</taxon>
        <taxon>Xanthobacter</taxon>
    </lineage>
</organism>
<evidence type="ECO:0000313" key="3">
    <source>
        <dbReference type="EMBL" id="RLP74616.1"/>
    </source>
</evidence>
<dbReference type="Gene3D" id="3.40.50.1820">
    <property type="entry name" value="alpha/beta hydrolase"/>
    <property type="match status" value="1"/>
</dbReference>
<comment type="caution">
    <text evidence="3">The sequence shown here is derived from an EMBL/GenBank/DDBJ whole genome shotgun (WGS) entry which is preliminary data.</text>
</comment>
<dbReference type="GO" id="GO:0052689">
    <property type="term" value="F:carboxylic ester hydrolase activity"/>
    <property type="evidence" value="ECO:0007669"/>
    <property type="project" value="UniProtKB-ARBA"/>
</dbReference>
<feature type="domain" description="Xaa-Pro dipeptidyl-peptidase-like" evidence="2">
    <location>
        <begin position="12"/>
        <end position="274"/>
    </location>
</feature>
<evidence type="ECO:0000313" key="4">
    <source>
        <dbReference type="Proteomes" id="UP000269692"/>
    </source>
</evidence>
<dbReference type="Proteomes" id="UP000269692">
    <property type="component" value="Unassembled WGS sequence"/>
</dbReference>
<dbReference type="InterPro" id="IPR000383">
    <property type="entry name" value="Xaa-Pro-like_dom"/>
</dbReference>
<dbReference type="Gene3D" id="1.10.10.800">
    <property type="match status" value="1"/>
</dbReference>
<sequence length="298" mass="32886">MMRTDIEFNAEGAVLRGWHYVPDTGAGPFPTIVMAHGSAALKEQYLDRYAEVFAAAGLASIVYDNRNFGASGGDVRQEIDPILQMRDYRHAVTFAETLPSTDAQRIGAWGTSLSGGHVLMLAALDRRVKCVVAQVPTISGGQGALRRTRADQMAASRARFDEDRRRRFRGEPPATMPLVAEDPQTPCFNGGADAWAFFQESLKVAPSRRNEVTVRSAEMLREYEPGSYIERISPTPLLMIVGTRDVLTATDLALSAYNRALEPKKLVLFEGGHYDPYINQFALSSSAARDWFVAHLCQ</sequence>
<gene>
    <name evidence="3" type="ORF">D9R14_18235</name>
</gene>
<dbReference type="Pfam" id="PF02129">
    <property type="entry name" value="Peptidase_S15"/>
    <property type="match status" value="1"/>
</dbReference>
<name>A0A3L7A2T1_9HYPH</name>
<dbReference type="AlphaFoldDB" id="A0A3L7A2T1"/>
<dbReference type="InterPro" id="IPR050261">
    <property type="entry name" value="FrsA_esterase"/>
</dbReference>
<dbReference type="SUPFAM" id="SSF53474">
    <property type="entry name" value="alpha/beta-Hydrolases"/>
    <property type="match status" value="1"/>
</dbReference>
<keyword evidence="4" id="KW-1185">Reference proteome</keyword>
<evidence type="ECO:0000256" key="1">
    <source>
        <dbReference type="ARBA" id="ARBA00022801"/>
    </source>
</evidence>
<dbReference type="PANTHER" id="PTHR22946:SF9">
    <property type="entry name" value="POLYKETIDE TRANSFERASE AF380"/>
    <property type="match status" value="1"/>
</dbReference>
<dbReference type="PANTHER" id="PTHR22946">
    <property type="entry name" value="DIENELACTONE HYDROLASE DOMAIN-CONTAINING PROTEIN-RELATED"/>
    <property type="match status" value="1"/>
</dbReference>
<proteinExistence type="predicted"/>
<keyword evidence="1 3" id="KW-0378">Hydrolase</keyword>
<protein>
    <submittedName>
        <fullName evidence="3">Alpha/beta hydrolase</fullName>
    </submittedName>
</protein>